<dbReference type="EMBL" id="HBIO01020673">
    <property type="protein sequence ID" value="CAE0471067.1"/>
    <property type="molecule type" value="Transcribed_RNA"/>
</dbReference>
<dbReference type="PROSITE" id="PS00135">
    <property type="entry name" value="TRYPSIN_SER"/>
    <property type="match status" value="1"/>
</dbReference>
<keyword evidence="4" id="KW-0325">Glycoprotein</keyword>
<evidence type="ECO:0000256" key="8">
    <source>
        <dbReference type="SAM" id="SignalP"/>
    </source>
</evidence>
<dbReference type="InterPro" id="IPR001254">
    <property type="entry name" value="Trypsin_dom"/>
</dbReference>
<evidence type="ECO:0000256" key="1">
    <source>
        <dbReference type="ARBA" id="ARBA00007664"/>
    </source>
</evidence>
<reference evidence="10" key="1">
    <citation type="submission" date="2021-01" db="EMBL/GenBank/DDBJ databases">
        <authorList>
            <person name="Corre E."/>
            <person name="Pelletier E."/>
            <person name="Niang G."/>
            <person name="Scheremetjew M."/>
            <person name="Finn R."/>
            <person name="Kale V."/>
            <person name="Holt S."/>
            <person name="Cochrane G."/>
            <person name="Meng A."/>
            <person name="Brown T."/>
            <person name="Cohen L."/>
        </authorList>
    </citation>
    <scope>NUCLEOTIDE SEQUENCE</scope>
    <source>
        <strain evidence="10">MM31A-1</strain>
    </source>
</reference>
<feature type="chain" id="PRO_5031187338" description="Peptidase S1 domain-containing protein" evidence="8">
    <location>
        <begin position="27"/>
        <end position="1239"/>
    </location>
</feature>
<dbReference type="AlphaFoldDB" id="A0A7S3VCB5"/>
<evidence type="ECO:0000256" key="6">
    <source>
        <dbReference type="SAM" id="MobiDB-lite"/>
    </source>
</evidence>
<dbReference type="PROSITE" id="PS50240">
    <property type="entry name" value="TRYPSIN_DOM"/>
    <property type="match status" value="1"/>
</dbReference>
<dbReference type="Gene3D" id="2.40.10.10">
    <property type="entry name" value="Trypsin-like serine proteases"/>
    <property type="match status" value="1"/>
</dbReference>
<accession>A0A7S3VCB5</accession>
<dbReference type="InterPro" id="IPR050430">
    <property type="entry name" value="Peptidase_S1"/>
</dbReference>
<evidence type="ECO:0000256" key="2">
    <source>
        <dbReference type="ARBA" id="ARBA00023026"/>
    </source>
</evidence>
<protein>
    <recommendedName>
        <fullName evidence="9">Peptidase S1 domain-containing protein</fullName>
    </recommendedName>
</protein>
<gene>
    <name evidence="10" type="ORF">CDEB00056_LOCUS15920</name>
</gene>
<feature type="region of interest" description="Disordered" evidence="6">
    <location>
        <begin position="1196"/>
        <end position="1239"/>
    </location>
</feature>
<evidence type="ECO:0000256" key="3">
    <source>
        <dbReference type="ARBA" id="ARBA00023157"/>
    </source>
</evidence>
<keyword evidence="7" id="KW-1133">Transmembrane helix</keyword>
<keyword evidence="2" id="KW-0843">Virulence</keyword>
<evidence type="ECO:0000313" key="10">
    <source>
        <dbReference type="EMBL" id="CAE0471067.1"/>
    </source>
</evidence>
<dbReference type="PRINTS" id="PR00722">
    <property type="entry name" value="CHYMOTRYPSIN"/>
</dbReference>
<dbReference type="InterPro" id="IPR043504">
    <property type="entry name" value="Peptidase_S1_PA_chymotrypsin"/>
</dbReference>
<keyword evidence="5" id="KW-0720">Serine protease</keyword>
<feature type="transmembrane region" description="Helical" evidence="7">
    <location>
        <begin position="1084"/>
        <end position="1106"/>
    </location>
</feature>
<dbReference type="GO" id="GO:0004252">
    <property type="term" value="F:serine-type endopeptidase activity"/>
    <property type="evidence" value="ECO:0007669"/>
    <property type="project" value="InterPro"/>
</dbReference>
<feature type="region of interest" description="Disordered" evidence="6">
    <location>
        <begin position="181"/>
        <end position="209"/>
    </location>
</feature>
<evidence type="ECO:0000256" key="5">
    <source>
        <dbReference type="RuleBase" id="RU363034"/>
    </source>
</evidence>
<feature type="compositionally biased region" description="Low complexity" evidence="6">
    <location>
        <begin position="796"/>
        <end position="808"/>
    </location>
</feature>
<feature type="domain" description="Peptidase S1" evidence="9">
    <location>
        <begin position="305"/>
        <end position="538"/>
    </location>
</feature>
<dbReference type="SUPFAM" id="SSF50494">
    <property type="entry name" value="Trypsin-like serine proteases"/>
    <property type="match status" value="1"/>
</dbReference>
<keyword evidence="5" id="KW-0645">Protease</keyword>
<name>A0A7S3VCB5_9STRA</name>
<feature type="region of interest" description="Disordered" evidence="6">
    <location>
        <begin position="791"/>
        <end position="811"/>
    </location>
</feature>
<keyword evidence="7" id="KW-0472">Membrane</keyword>
<dbReference type="PANTHER" id="PTHR24276:SF98">
    <property type="entry name" value="FI18310P1-RELATED"/>
    <property type="match status" value="1"/>
</dbReference>
<keyword evidence="8" id="KW-0732">Signal</keyword>
<dbReference type="SMART" id="SM00020">
    <property type="entry name" value="Tryp_SPc"/>
    <property type="match status" value="1"/>
</dbReference>
<keyword evidence="5" id="KW-0378">Hydrolase</keyword>
<dbReference type="Pfam" id="PF00089">
    <property type="entry name" value="Trypsin"/>
    <property type="match status" value="1"/>
</dbReference>
<comment type="similarity">
    <text evidence="1">Belongs to the peptidase S1 family.</text>
</comment>
<dbReference type="InterPro" id="IPR033116">
    <property type="entry name" value="TRYPSIN_SER"/>
</dbReference>
<evidence type="ECO:0000256" key="7">
    <source>
        <dbReference type="SAM" id="Phobius"/>
    </source>
</evidence>
<dbReference type="InterPro" id="IPR018114">
    <property type="entry name" value="TRYPSIN_HIS"/>
</dbReference>
<keyword evidence="7" id="KW-0812">Transmembrane</keyword>
<dbReference type="GO" id="GO:0006508">
    <property type="term" value="P:proteolysis"/>
    <property type="evidence" value="ECO:0007669"/>
    <property type="project" value="UniProtKB-KW"/>
</dbReference>
<feature type="region of interest" description="Disordered" evidence="6">
    <location>
        <begin position="86"/>
        <end position="135"/>
    </location>
</feature>
<dbReference type="InterPro" id="IPR009003">
    <property type="entry name" value="Peptidase_S1_PA"/>
</dbReference>
<organism evidence="10">
    <name type="scientific">Chaetoceros debilis</name>
    <dbReference type="NCBI Taxonomy" id="122233"/>
    <lineage>
        <taxon>Eukaryota</taxon>
        <taxon>Sar</taxon>
        <taxon>Stramenopiles</taxon>
        <taxon>Ochrophyta</taxon>
        <taxon>Bacillariophyta</taxon>
        <taxon>Coscinodiscophyceae</taxon>
        <taxon>Chaetocerotophycidae</taxon>
        <taxon>Chaetocerotales</taxon>
        <taxon>Chaetocerotaceae</taxon>
        <taxon>Chaetoceros</taxon>
    </lineage>
</organism>
<dbReference type="PANTHER" id="PTHR24276">
    <property type="entry name" value="POLYSERASE-RELATED"/>
    <property type="match status" value="1"/>
</dbReference>
<sequence>MRVISTSWKVWIFLLAATIIIGVATASEHGGVPVTIGGMLTAGNAKSNFDVVQETDKEPSPEPEKINSALAKHIFQLLDGSVHNRHLSNRSINSTSARVDRKGSTPGSGISARKRLRGRETSSRLPPSLNVPLVPKDSVTISQPRSLDEKVPVRTVDDEIRHVAKIMMKLQEKLDYAKATEMRKSQNRPKLPITNIDDGTDLSSERGDTEKLNKTVRKYIEPGGYLSKLQQEAIQFENEKQVKRDGNKSKLANIGGQYKYPNRPISTNIATDGIETEDAVDPTTVVGVRDLPVPISSASKLTPKIINGEDAPLDMYPWYAGLGEGFCGGTLVAPEFILTAAHCLGQFFENVTVGKFCTDRFDNCGQKKDVVNVIDIIPHPKFKFDGEDLSFDIGLVQIERTSIAPTRMDLDGVSSQYADGTQMWVAGFGVDEVPEFVDGTGSSTPNSLQHANVDYIREVACVKSLEGQMVLSNAEQFICATSSPKDSCFGDSGGPLFDNDRNLLLGVVSFGLGCLTGTYPSGYTRVSHFKTWITQNICANHDFPKPTFCDNLDDTPNPTASPTQGPCEDEEITFELDLFTDLFAEETSWQLDDILDGSTVSYGPEQYNTFMPLTEYYSRLCLPCGLYEFTMKDAYGDGLPNGSYTLTINSEIVKANYDTPFSSQITTIDGGSTCGEFTCPDGGMMINLSVVTGASFTTWAFLTDSTPIDPVKIGSTSDGTMEENGNYSFSYCLPCHSYSFVITTNEQEASSYTISVNEGTMTSGTTDTFGGVDIYGEVFYVGSVEIEASDCPTPSPSLSSSPSISSAPTPSPCNEGEVSFILALLTDIFSSETSWDVFDIVVGSEVLSGPDLGSSYLSNSFTYIHECLPCGAYEFTMRDSYGDGLDNGGSFNVTVDGEIALSSINQVFSTETVSFEGGDDCLGNTTGQCQEGQISFELNLLTDLNSNQTFWTIIDYKTQYIAAYGPETSAAYIANTPYTIHECLEYKEYQFTMFDGKGDGLVEGGSFNVLINGDIVHSSVNEIFWSDSFLFGFEFSFSSPPSMKPSQSASPFITGVPSISPSTGSTKNTAKVISIQKEYKDPKLLYISIGGGLAALLLFVAIAILWKRRRRVPAAFEFQDSDEAEISSSAVIEQSSTPRVDVTDLSIVGFHNKTTIMMREEGEEDRVIQHSSTPPVGVTDLSIVGYYNEVASEVIEEGGKEGEGDGIDVDDGVSEASSDDDDLSGWIDGGSLMSRSTHA</sequence>
<feature type="signal peptide" evidence="8">
    <location>
        <begin position="1"/>
        <end position="26"/>
    </location>
</feature>
<proteinExistence type="inferred from homology"/>
<evidence type="ECO:0000259" key="9">
    <source>
        <dbReference type="PROSITE" id="PS50240"/>
    </source>
</evidence>
<dbReference type="CDD" id="cd00190">
    <property type="entry name" value="Tryp_SPc"/>
    <property type="match status" value="1"/>
</dbReference>
<dbReference type="InterPro" id="IPR001314">
    <property type="entry name" value="Peptidase_S1A"/>
</dbReference>
<keyword evidence="3" id="KW-1015">Disulfide bond</keyword>
<dbReference type="PROSITE" id="PS00134">
    <property type="entry name" value="TRYPSIN_HIS"/>
    <property type="match status" value="1"/>
</dbReference>
<feature type="compositionally biased region" description="Acidic residues" evidence="6">
    <location>
        <begin position="1204"/>
        <end position="1223"/>
    </location>
</feature>
<evidence type="ECO:0000256" key="4">
    <source>
        <dbReference type="ARBA" id="ARBA00023180"/>
    </source>
</evidence>